<proteinExistence type="predicted"/>
<sequence length="78" mass="8466">MKKLIALVLMVCSTNVAFAGDGSYTGTIDMTMATKNQVDVERADSQLTLKGRNEMAYGGVTIHSDAATQKIELRGRRD</sequence>
<dbReference type="EMBL" id="VTYF01000007">
    <property type="protein sequence ID" value="NOI09970.1"/>
    <property type="molecule type" value="Genomic_DNA"/>
</dbReference>
<dbReference type="AlphaFoldDB" id="A0A7Y0X225"/>
<accession>A0A7Y0X225</accession>
<dbReference type="Proteomes" id="UP000532247">
    <property type="component" value="Unassembled WGS sequence"/>
</dbReference>
<evidence type="ECO:0000313" key="1">
    <source>
        <dbReference type="EMBL" id="NOI09970.1"/>
    </source>
</evidence>
<gene>
    <name evidence="1" type="ORF">F0254_13950</name>
</gene>
<name>A0A7Y0X225_VIBAL</name>
<organism evidence="1 2">
    <name type="scientific">Vibrio alginolyticus</name>
    <dbReference type="NCBI Taxonomy" id="663"/>
    <lineage>
        <taxon>Bacteria</taxon>
        <taxon>Pseudomonadati</taxon>
        <taxon>Pseudomonadota</taxon>
        <taxon>Gammaproteobacteria</taxon>
        <taxon>Vibrionales</taxon>
        <taxon>Vibrionaceae</taxon>
        <taxon>Vibrio</taxon>
    </lineage>
</organism>
<reference evidence="1 2" key="1">
    <citation type="submission" date="2019-09" db="EMBL/GenBank/DDBJ databases">
        <title>Draft genome sequencing and comparative genomics of hatchery-associated Vibrios.</title>
        <authorList>
            <person name="Kehlet-Delgado H."/>
            <person name="Mueller R.S."/>
        </authorList>
    </citation>
    <scope>NUCLEOTIDE SEQUENCE [LARGE SCALE GENOMIC DNA]</scope>
    <source>
        <strain evidence="1 2">081416A</strain>
    </source>
</reference>
<protein>
    <submittedName>
        <fullName evidence="1">Uncharacterized protein</fullName>
    </submittedName>
</protein>
<comment type="caution">
    <text evidence="1">The sequence shown here is derived from an EMBL/GenBank/DDBJ whole genome shotgun (WGS) entry which is preliminary data.</text>
</comment>
<dbReference type="RefSeq" id="WP_005374030.1">
    <property type="nucleotide sequence ID" value="NZ_AP023186.1"/>
</dbReference>
<evidence type="ECO:0000313" key="2">
    <source>
        <dbReference type="Proteomes" id="UP000532247"/>
    </source>
</evidence>